<dbReference type="GO" id="GO:0016747">
    <property type="term" value="F:acyltransferase activity, transferring groups other than amino-acyl groups"/>
    <property type="evidence" value="ECO:0007669"/>
    <property type="project" value="InterPro"/>
</dbReference>
<dbReference type="Pfam" id="PF00583">
    <property type="entry name" value="Acetyltransf_1"/>
    <property type="match status" value="1"/>
</dbReference>
<gene>
    <name evidence="2" type="ORF">AWW66_07125</name>
</gene>
<evidence type="ECO:0000259" key="1">
    <source>
        <dbReference type="PROSITE" id="PS51186"/>
    </source>
</evidence>
<protein>
    <recommendedName>
        <fullName evidence="1">N-acetyltransferase domain-containing protein</fullName>
    </recommendedName>
</protein>
<dbReference type="Gene3D" id="3.40.630.30">
    <property type="match status" value="1"/>
</dbReference>
<dbReference type="PROSITE" id="PS51186">
    <property type="entry name" value="GNAT"/>
    <property type="match status" value="1"/>
</dbReference>
<sequence>MAHPRFAGSVGCREADSLAGVDGGVRLRVGGAGLAVARMDAICELYDAVFSEPPFFWRDDESSLHRARLSGLVEDPTFGVVVAEVGTEVVGFAYGFTLAVDTTRWSRLIEPVSSEVSREWPGRTFVLFDYAVERAHRGRGVGRGIHDALLASRREERATLTVQPTAVATKRIYEHWRWRWLGQLEGGAEGAAPLFDVYLRDSLGDLAVG</sequence>
<organism evidence="2 3">
    <name type="scientific">Micromonospora rosaria</name>
    <dbReference type="NCBI Taxonomy" id="47874"/>
    <lineage>
        <taxon>Bacteria</taxon>
        <taxon>Bacillati</taxon>
        <taxon>Actinomycetota</taxon>
        <taxon>Actinomycetes</taxon>
        <taxon>Micromonosporales</taxon>
        <taxon>Micromonosporaceae</taxon>
        <taxon>Micromonospora</taxon>
    </lineage>
</organism>
<dbReference type="InterPro" id="IPR016181">
    <property type="entry name" value="Acyl_CoA_acyltransferase"/>
</dbReference>
<reference evidence="2 3" key="1">
    <citation type="submission" date="2016-01" db="EMBL/GenBank/DDBJ databases">
        <title>Whole genome sequence and analysis of Micromonospora rosaria DSM 803, which can produce antibacterial substance rosamicin.</title>
        <authorList>
            <person name="Yang H."/>
            <person name="He X."/>
            <person name="Zhu D."/>
        </authorList>
    </citation>
    <scope>NUCLEOTIDE SEQUENCE [LARGE SCALE GENOMIC DNA]</scope>
    <source>
        <strain evidence="2 3">DSM 803</strain>
    </source>
</reference>
<evidence type="ECO:0000313" key="3">
    <source>
        <dbReference type="Proteomes" id="UP000070620"/>
    </source>
</evidence>
<accession>A0A136PWL2</accession>
<dbReference type="AlphaFoldDB" id="A0A136PWL2"/>
<dbReference type="Proteomes" id="UP000070620">
    <property type="component" value="Unassembled WGS sequence"/>
</dbReference>
<dbReference type="SUPFAM" id="SSF55729">
    <property type="entry name" value="Acyl-CoA N-acyltransferases (Nat)"/>
    <property type="match status" value="1"/>
</dbReference>
<dbReference type="EMBL" id="LRQV01000015">
    <property type="protein sequence ID" value="KXK62684.1"/>
    <property type="molecule type" value="Genomic_DNA"/>
</dbReference>
<evidence type="ECO:0000313" key="2">
    <source>
        <dbReference type="EMBL" id="KXK62684.1"/>
    </source>
</evidence>
<feature type="domain" description="N-acetyltransferase" evidence="1">
    <location>
        <begin position="25"/>
        <end position="204"/>
    </location>
</feature>
<dbReference type="InterPro" id="IPR000182">
    <property type="entry name" value="GNAT_dom"/>
</dbReference>
<keyword evidence="3" id="KW-1185">Reference proteome</keyword>
<comment type="caution">
    <text evidence="2">The sequence shown here is derived from an EMBL/GenBank/DDBJ whole genome shotgun (WGS) entry which is preliminary data.</text>
</comment>
<proteinExistence type="predicted"/>
<name>A0A136PWL2_9ACTN</name>